<dbReference type="GO" id="GO:0003677">
    <property type="term" value="F:DNA binding"/>
    <property type="evidence" value="ECO:0007669"/>
    <property type="project" value="InterPro"/>
</dbReference>
<dbReference type="InterPro" id="IPR009057">
    <property type="entry name" value="Homeodomain-like_sf"/>
</dbReference>
<dbReference type="Pfam" id="PF13683">
    <property type="entry name" value="rve_3"/>
    <property type="match status" value="1"/>
</dbReference>
<dbReference type="SUPFAM" id="SSF53098">
    <property type="entry name" value="Ribonuclease H-like"/>
    <property type="match status" value="1"/>
</dbReference>
<dbReference type="InterPro" id="IPR002514">
    <property type="entry name" value="Transposase_8"/>
</dbReference>
<dbReference type="InterPro" id="IPR048020">
    <property type="entry name" value="Transpos_IS3"/>
</dbReference>
<dbReference type="Pfam" id="PF01527">
    <property type="entry name" value="HTH_Tnp_1"/>
    <property type="match status" value="1"/>
</dbReference>
<dbReference type="InterPro" id="IPR036397">
    <property type="entry name" value="RNaseH_sf"/>
</dbReference>
<dbReference type="EMBL" id="WPHU01000044">
    <property type="protein sequence ID" value="MVA59650.1"/>
    <property type="molecule type" value="Genomic_DNA"/>
</dbReference>
<evidence type="ECO:0000259" key="2">
    <source>
        <dbReference type="PROSITE" id="PS50994"/>
    </source>
</evidence>
<dbReference type="GO" id="GO:0006313">
    <property type="term" value="P:DNA transposition"/>
    <property type="evidence" value="ECO:0007669"/>
    <property type="project" value="InterPro"/>
</dbReference>
<keyword evidence="1" id="KW-0175">Coiled coil</keyword>
<dbReference type="SUPFAM" id="SSF46689">
    <property type="entry name" value="Homeodomain-like"/>
    <property type="match status" value="1"/>
</dbReference>
<dbReference type="GO" id="GO:0004803">
    <property type="term" value="F:transposase activity"/>
    <property type="evidence" value="ECO:0007669"/>
    <property type="project" value="InterPro"/>
</dbReference>
<dbReference type="AlphaFoldDB" id="A0A7K1RNN6"/>
<dbReference type="PANTHER" id="PTHR47515">
    <property type="entry name" value="LOW CALCIUM RESPONSE LOCUS PROTEIN T"/>
    <property type="match status" value="1"/>
</dbReference>
<dbReference type="GO" id="GO:0015074">
    <property type="term" value="P:DNA integration"/>
    <property type="evidence" value="ECO:0007669"/>
    <property type="project" value="InterPro"/>
</dbReference>
<feature type="domain" description="Integrase catalytic" evidence="2">
    <location>
        <begin position="201"/>
        <end position="362"/>
    </location>
</feature>
<organism evidence="3 4">
    <name type="scientific">Agrobacterium vitis</name>
    <name type="common">Rhizobium vitis</name>
    <dbReference type="NCBI Taxonomy" id="373"/>
    <lineage>
        <taxon>Bacteria</taxon>
        <taxon>Pseudomonadati</taxon>
        <taxon>Pseudomonadota</taxon>
        <taxon>Alphaproteobacteria</taxon>
        <taxon>Hyphomicrobiales</taxon>
        <taxon>Rhizobiaceae</taxon>
        <taxon>Rhizobium/Agrobacterium group</taxon>
        <taxon>Agrobacterium</taxon>
    </lineage>
</organism>
<sequence length="362" mass="42041">MKTSRFSEPQILAILRQAEGGVPVPELCREHGMSTASFYKWRAKYGGMDASMISQMKSLEDENRRLKKMYAEMSMQAELLKEALGKKLTRPSQRREMAGKAVALRGVSIALACRTFGVSETCYRYSAKLNDDNEEIADLLIGLTRAKKSWGFGLCFLYLRNVRGHRWNHKRVYRIYRELELNLRIKPRKRLKRDKPDALTVPEAPNMVWSMDFMADRLEDGRQFRLLNVLDDFNREGLGIEVDFSLPAERVIRSLNQIIEWRGKPMAIRVDNGPEYISDKLMEWAEKRGIALSHIQPGKPQQNAYVERYNRTVRHEWLDQHIIESIEEAQEFATQWLWTYNNERPNMGIGGITPAQKLKMAA</sequence>
<dbReference type="InterPro" id="IPR012337">
    <property type="entry name" value="RNaseH-like_sf"/>
</dbReference>
<evidence type="ECO:0000256" key="1">
    <source>
        <dbReference type="SAM" id="Coils"/>
    </source>
</evidence>
<dbReference type="Gene3D" id="3.30.420.10">
    <property type="entry name" value="Ribonuclease H-like superfamily/Ribonuclease H"/>
    <property type="match status" value="1"/>
</dbReference>
<dbReference type="PROSITE" id="PS50994">
    <property type="entry name" value="INTEGRASE"/>
    <property type="match status" value="1"/>
</dbReference>
<name>A0A7K1RNN6_AGRVI</name>
<dbReference type="RefSeq" id="WP_156593372.1">
    <property type="nucleotide sequence ID" value="NZ_WPHU01000044.1"/>
</dbReference>
<dbReference type="PANTHER" id="PTHR47515:SF2">
    <property type="entry name" value="INTEGRASE CORE DOMAIN PROTEIN"/>
    <property type="match status" value="1"/>
</dbReference>
<feature type="coiled-coil region" evidence="1">
    <location>
        <begin position="56"/>
        <end position="83"/>
    </location>
</feature>
<reference evidence="3 4" key="1">
    <citation type="submission" date="2019-12" db="EMBL/GenBank/DDBJ databases">
        <title>Whole-genome sequencing of Allorhizobium vitis.</title>
        <authorList>
            <person name="Gan H.M."/>
            <person name="Szegedi E."/>
            <person name="Burr T."/>
            <person name="Savka M.A."/>
        </authorList>
    </citation>
    <scope>NUCLEOTIDE SEQUENCE [LARGE SCALE GENOMIC DNA]</scope>
    <source>
        <strain evidence="3 4">CG415</strain>
    </source>
</reference>
<evidence type="ECO:0000313" key="3">
    <source>
        <dbReference type="EMBL" id="MVA59650.1"/>
    </source>
</evidence>
<accession>A0A7K1RNN6</accession>
<evidence type="ECO:0000313" key="4">
    <source>
        <dbReference type="Proteomes" id="UP000440716"/>
    </source>
</evidence>
<dbReference type="NCBIfam" id="NF033516">
    <property type="entry name" value="transpos_IS3"/>
    <property type="match status" value="1"/>
</dbReference>
<comment type="caution">
    <text evidence="3">The sequence shown here is derived from an EMBL/GenBank/DDBJ whole genome shotgun (WGS) entry which is preliminary data.</text>
</comment>
<gene>
    <name evidence="3" type="ORF">GOZ88_26630</name>
</gene>
<dbReference type="Proteomes" id="UP000440716">
    <property type="component" value="Unassembled WGS sequence"/>
</dbReference>
<protein>
    <submittedName>
        <fullName evidence="3">IS3 family transposase</fullName>
    </submittedName>
</protein>
<dbReference type="InterPro" id="IPR001584">
    <property type="entry name" value="Integrase_cat-core"/>
</dbReference>
<proteinExistence type="predicted"/>